<comment type="caution">
    <text evidence="2">The sequence shown here is derived from an EMBL/GenBank/DDBJ whole genome shotgun (WGS) entry which is preliminary data.</text>
</comment>
<keyword evidence="1" id="KW-0732">Signal</keyword>
<protein>
    <submittedName>
        <fullName evidence="2">Uncharacterized protein</fullName>
    </submittedName>
</protein>
<sequence length="229" mass="24294">MELKTVLFLVLLFICSSSATADEDSGLCDKITCGKGRCKLFDLFIPICECDHGWTQPAIGFPLPFLPCVIPNCSFDATCTPSTAPSSSPAPSPSPSPSPVLPPGKSVLHPCEFALCGEGFCEKTSDYGYKCNCDRGYENLMNMTTGPCIRECSVGADCWELGISVGVGGSGYRTAAPAPGAPTPSPPLHHHQLSPFSPVYDNKGSEKDIPCRIASAILSCLFFLLLGIY</sequence>
<dbReference type="AlphaFoldDB" id="A0AA38CGT6"/>
<reference evidence="2 3" key="1">
    <citation type="journal article" date="2021" name="Nat. Plants">
        <title>The Taxus genome provides insights into paclitaxel biosynthesis.</title>
        <authorList>
            <person name="Xiong X."/>
            <person name="Gou J."/>
            <person name="Liao Q."/>
            <person name="Li Y."/>
            <person name="Zhou Q."/>
            <person name="Bi G."/>
            <person name="Li C."/>
            <person name="Du R."/>
            <person name="Wang X."/>
            <person name="Sun T."/>
            <person name="Guo L."/>
            <person name="Liang H."/>
            <person name="Lu P."/>
            <person name="Wu Y."/>
            <person name="Zhang Z."/>
            <person name="Ro D.K."/>
            <person name="Shang Y."/>
            <person name="Huang S."/>
            <person name="Yan J."/>
        </authorList>
    </citation>
    <scope>NUCLEOTIDE SEQUENCE [LARGE SCALE GENOMIC DNA]</scope>
    <source>
        <strain evidence="2">Ta-2019</strain>
    </source>
</reference>
<organism evidence="2 3">
    <name type="scientific">Taxus chinensis</name>
    <name type="common">Chinese yew</name>
    <name type="synonym">Taxus wallichiana var. chinensis</name>
    <dbReference type="NCBI Taxonomy" id="29808"/>
    <lineage>
        <taxon>Eukaryota</taxon>
        <taxon>Viridiplantae</taxon>
        <taxon>Streptophyta</taxon>
        <taxon>Embryophyta</taxon>
        <taxon>Tracheophyta</taxon>
        <taxon>Spermatophyta</taxon>
        <taxon>Pinopsida</taxon>
        <taxon>Pinidae</taxon>
        <taxon>Conifers II</taxon>
        <taxon>Cupressales</taxon>
        <taxon>Taxaceae</taxon>
        <taxon>Taxus</taxon>
    </lineage>
</organism>
<dbReference type="PANTHER" id="PTHR33881:SF17">
    <property type="entry name" value="EGF-LIKE DOMAIN-CONTAINING PROTEIN"/>
    <property type="match status" value="1"/>
</dbReference>
<proteinExistence type="predicted"/>
<keyword evidence="3" id="KW-1185">Reference proteome</keyword>
<feature type="chain" id="PRO_5041205119" evidence="1">
    <location>
        <begin position="22"/>
        <end position="229"/>
    </location>
</feature>
<name>A0AA38CGT6_TAXCH</name>
<evidence type="ECO:0000313" key="3">
    <source>
        <dbReference type="Proteomes" id="UP000824469"/>
    </source>
</evidence>
<evidence type="ECO:0000256" key="1">
    <source>
        <dbReference type="SAM" id="SignalP"/>
    </source>
</evidence>
<dbReference type="Proteomes" id="UP000824469">
    <property type="component" value="Unassembled WGS sequence"/>
</dbReference>
<dbReference type="OMA" id="FIPICEC"/>
<feature type="signal peptide" evidence="1">
    <location>
        <begin position="1"/>
        <end position="21"/>
    </location>
</feature>
<dbReference type="PANTHER" id="PTHR33881">
    <property type="entry name" value="NEUROGENIC LOCUS NOTCH-LIKE PROTEIN"/>
    <property type="match status" value="1"/>
</dbReference>
<evidence type="ECO:0000313" key="2">
    <source>
        <dbReference type="EMBL" id="KAH9298816.1"/>
    </source>
</evidence>
<accession>A0AA38CGT6</accession>
<gene>
    <name evidence="2" type="ORF">KI387_030498</name>
</gene>
<dbReference type="EMBL" id="JAHRHJ020000010">
    <property type="protein sequence ID" value="KAH9298816.1"/>
    <property type="molecule type" value="Genomic_DNA"/>
</dbReference>